<keyword evidence="1" id="KW-0812">Transmembrane</keyword>
<proteinExistence type="predicted"/>
<dbReference type="WBParaSite" id="GPLIN_001219100">
    <property type="protein sequence ID" value="GPLIN_001219100"/>
    <property type="gene ID" value="GPLIN_001219100"/>
</dbReference>
<reference evidence="2" key="2">
    <citation type="submission" date="2014-05" db="EMBL/GenBank/DDBJ databases">
        <title>The genome and life-stage specific transcriptomes of Globodera pallida elucidate key aspects of plant parasitism by a cyst nematode.</title>
        <authorList>
            <person name="Cotton J.A."/>
            <person name="Lilley C.J."/>
            <person name="Jones L.M."/>
            <person name="Kikuchi T."/>
            <person name="Reid A.J."/>
            <person name="Thorpe P."/>
            <person name="Tsai I.J."/>
            <person name="Beasley H."/>
            <person name="Blok V."/>
            <person name="Cock P.J.A."/>
            <person name="Van den Akker S.E."/>
            <person name="Holroyd N."/>
            <person name="Hunt M."/>
            <person name="Mantelin S."/>
            <person name="Naghra H."/>
            <person name="Pain A."/>
            <person name="Palomares-Rius J.E."/>
            <person name="Zarowiecki M."/>
            <person name="Berriman M."/>
            <person name="Jones J.T."/>
            <person name="Urwin P.E."/>
        </authorList>
    </citation>
    <scope>NUCLEOTIDE SEQUENCE [LARGE SCALE GENOMIC DNA]</scope>
    <source>
        <strain evidence="2">Lindley</strain>
    </source>
</reference>
<evidence type="ECO:0000256" key="1">
    <source>
        <dbReference type="SAM" id="Phobius"/>
    </source>
</evidence>
<feature type="transmembrane region" description="Helical" evidence="1">
    <location>
        <begin position="21"/>
        <end position="40"/>
    </location>
</feature>
<keyword evidence="1" id="KW-1133">Transmembrane helix</keyword>
<reference evidence="2" key="1">
    <citation type="submission" date="2013-12" db="EMBL/GenBank/DDBJ databases">
        <authorList>
            <person name="Aslett M."/>
        </authorList>
    </citation>
    <scope>NUCLEOTIDE SEQUENCE [LARGE SCALE GENOMIC DNA]</scope>
    <source>
        <strain evidence="2">Lindley</strain>
    </source>
</reference>
<dbReference type="AlphaFoldDB" id="A0A183CH35"/>
<sequence>MANNPMKVEKRLKEIFICDDVLFDVFTFFGHFVLGLKVALISDRFDFLVDAHFKLNEWSLGRLDICRAADDGIGAEIVKRIGYNNVERRLQIPQKSLPNKVIGFESIWIRYIDQSAIEFLQNICRLFDSEGTDLSIFTRVDQSRSLETIWHRIWPLINANICGLFLSPSDLDRLRQFSPTVLGDCPKLQVIHAGVFPKFPADDNAGASSAQALAKWLHTPRGDGLPKVVKCCFYSSEVEGLQMEFVNSTKPVNFIIRNFYDGLLPFYFVPFELKNNLTGERLVLRRFDEDRWLLVRCPTERDEAKWAKWEADAFDGGNPWKSIRIGFNDGDIGDDLAPTPGMIIW</sequence>
<reference evidence="3" key="3">
    <citation type="submission" date="2016-06" db="UniProtKB">
        <authorList>
            <consortium name="WormBaseParasite"/>
        </authorList>
    </citation>
    <scope>IDENTIFICATION</scope>
</reference>
<evidence type="ECO:0000313" key="2">
    <source>
        <dbReference type="Proteomes" id="UP000050741"/>
    </source>
</evidence>
<name>A0A183CH35_GLOPA</name>
<organism evidence="2 3">
    <name type="scientific">Globodera pallida</name>
    <name type="common">Potato cyst nematode worm</name>
    <name type="synonym">Heterodera pallida</name>
    <dbReference type="NCBI Taxonomy" id="36090"/>
    <lineage>
        <taxon>Eukaryota</taxon>
        <taxon>Metazoa</taxon>
        <taxon>Ecdysozoa</taxon>
        <taxon>Nematoda</taxon>
        <taxon>Chromadorea</taxon>
        <taxon>Rhabditida</taxon>
        <taxon>Tylenchina</taxon>
        <taxon>Tylenchomorpha</taxon>
        <taxon>Tylenchoidea</taxon>
        <taxon>Heteroderidae</taxon>
        <taxon>Heteroderinae</taxon>
        <taxon>Globodera</taxon>
    </lineage>
</organism>
<protein>
    <submittedName>
        <fullName evidence="3">F-box domain-containing protein</fullName>
    </submittedName>
</protein>
<keyword evidence="1" id="KW-0472">Membrane</keyword>
<accession>A0A183CH35</accession>
<keyword evidence="2" id="KW-1185">Reference proteome</keyword>
<evidence type="ECO:0000313" key="3">
    <source>
        <dbReference type="WBParaSite" id="GPLIN_001219100"/>
    </source>
</evidence>
<dbReference type="Proteomes" id="UP000050741">
    <property type="component" value="Unassembled WGS sequence"/>
</dbReference>